<name>A0A8S1TL62_9CILI</name>
<reference evidence="2" key="1">
    <citation type="submission" date="2021-01" db="EMBL/GenBank/DDBJ databases">
        <authorList>
            <consortium name="Genoscope - CEA"/>
            <person name="William W."/>
        </authorList>
    </citation>
    <scope>NUCLEOTIDE SEQUENCE</scope>
</reference>
<organism evidence="2 3">
    <name type="scientific">Paramecium pentaurelia</name>
    <dbReference type="NCBI Taxonomy" id="43138"/>
    <lineage>
        <taxon>Eukaryota</taxon>
        <taxon>Sar</taxon>
        <taxon>Alveolata</taxon>
        <taxon>Ciliophora</taxon>
        <taxon>Intramacronucleata</taxon>
        <taxon>Oligohymenophorea</taxon>
        <taxon>Peniculida</taxon>
        <taxon>Parameciidae</taxon>
        <taxon>Paramecium</taxon>
    </lineage>
</organism>
<comment type="caution">
    <text evidence="2">The sequence shown here is derived from an EMBL/GenBank/DDBJ whole genome shotgun (WGS) entry which is preliminary data.</text>
</comment>
<dbReference type="Proteomes" id="UP000689195">
    <property type="component" value="Unassembled WGS sequence"/>
</dbReference>
<accession>A0A8S1TL62</accession>
<keyword evidence="3" id="KW-1185">Reference proteome</keyword>
<dbReference type="EMBL" id="CAJJDO010000023">
    <property type="protein sequence ID" value="CAD8153010.1"/>
    <property type="molecule type" value="Genomic_DNA"/>
</dbReference>
<sequence length="231" mass="26472">MGHLISFFKILFLRSIVYQTCVTDNQGDCRYQDFSNFGSSSTLARCGLNPKNLFMGPYGQKTKVIKTMNIHPNKQLEFSIGIWIFDSWDVGEGLYIYANDIQLDKISFSSCAEITSGTIYLTLFINITIRLQDNLDSDLQDESWGFRDFIIRLSIPCVNFYSECNYTGILCQGEQSKKTNRIPFEIKSILFGPSIIVKIKDPNYFEGVLQEFNSIQPCLNGYKFPKYILPS</sequence>
<feature type="signal peptide" evidence="1">
    <location>
        <begin position="1"/>
        <end position="19"/>
    </location>
</feature>
<dbReference type="AlphaFoldDB" id="A0A8S1TL62"/>
<keyword evidence="1" id="KW-0732">Signal</keyword>
<evidence type="ECO:0000256" key="1">
    <source>
        <dbReference type="SAM" id="SignalP"/>
    </source>
</evidence>
<dbReference type="OrthoDB" id="295560at2759"/>
<protein>
    <submittedName>
        <fullName evidence="2">Uncharacterized protein</fullName>
    </submittedName>
</protein>
<dbReference type="PANTHER" id="PTHR39767">
    <property type="entry name" value="CALCIUM/CALMODULIN-BINDING MEMBRANE PROTEIN PCM4-RELATED"/>
    <property type="match status" value="1"/>
</dbReference>
<evidence type="ECO:0000313" key="2">
    <source>
        <dbReference type="EMBL" id="CAD8153010.1"/>
    </source>
</evidence>
<proteinExistence type="predicted"/>
<feature type="chain" id="PRO_5035784234" evidence="1">
    <location>
        <begin position="20"/>
        <end position="231"/>
    </location>
</feature>
<gene>
    <name evidence="2" type="ORF">PPENT_87.1.T0230353</name>
</gene>
<evidence type="ECO:0000313" key="3">
    <source>
        <dbReference type="Proteomes" id="UP000689195"/>
    </source>
</evidence>
<dbReference type="PANTHER" id="PTHR39767:SF2">
    <property type="entry name" value="CHROMOSOME UNDETERMINED SCAFFOLD_1, WHOLE GENOME SHOTGUN SEQUENCE"/>
    <property type="match status" value="1"/>
</dbReference>